<proteinExistence type="predicted"/>
<sequence length="413" mass="45938">MGLRGWRLGEVLIGVVGSLTRSDVIGITYLYTPTRNLQNLSLWVDAASQNAWDTGAGMGVSLVYGTYMTRSNAVVKAGLLLPIVNNLIRYIMPLEAIVLAVFWVYHNHCSWSKFVKDSLLIAVIQWVVLLIALFLINWGWMRWRRSRQRIYVTRPSLHSYGSTEPIPPRPILHEEDSTGDEHPKPDKRGDIVRGARDESRPRSTTKRKKSRHRERPRRTDVEDYFRGSGDKNGRQENDGPRITSTDNTPRKTGVENSPRGNDIENKPRGTGTEYNLRSTDDKSRTRGIDDENRPRGTDDESRPRGTDAESRPRGIDDESGPRGTDDESRPRGTDAKIIPLGTGAAQNEPTPSDGTCAETGEPCTHIAVEPRGGFAESSSLDEHGPPVGAVTSGDSEECVSRDNVSIKSDHYQP</sequence>
<dbReference type="EMBL" id="DS469535">
    <property type="protein sequence ID" value="EDO45499.1"/>
    <property type="molecule type" value="Genomic_DNA"/>
</dbReference>
<feature type="transmembrane region" description="Helical" evidence="7">
    <location>
        <begin position="118"/>
        <end position="140"/>
    </location>
</feature>
<dbReference type="InParanoid" id="A7RSQ5"/>
<evidence type="ECO:0000256" key="4">
    <source>
        <dbReference type="ARBA" id="ARBA00022989"/>
    </source>
</evidence>
<evidence type="ECO:0000256" key="7">
    <source>
        <dbReference type="SAM" id="Phobius"/>
    </source>
</evidence>
<accession>A7RSQ5</accession>
<evidence type="ECO:0000256" key="2">
    <source>
        <dbReference type="ARBA" id="ARBA00022448"/>
    </source>
</evidence>
<comment type="subcellular location">
    <subcellularLocation>
        <location evidence="1">Membrane</location>
        <topology evidence="1">Multi-pass membrane protein</topology>
    </subcellularLocation>
</comment>
<dbReference type="GO" id="GO:0016020">
    <property type="term" value="C:membrane"/>
    <property type="evidence" value="ECO:0007669"/>
    <property type="project" value="UniProtKB-SubCell"/>
</dbReference>
<feature type="transmembrane region" description="Helical" evidence="7">
    <location>
        <begin position="87"/>
        <end position="106"/>
    </location>
</feature>
<organism evidence="8 9">
    <name type="scientific">Nematostella vectensis</name>
    <name type="common">Starlet sea anemone</name>
    <dbReference type="NCBI Taxonomy" id="45351"/>
    <lineage>
        <taxon>Eukaryota</taxon>
        <taxon>Metazoa</taxon>
        <taxon>Cnidaria</taxon>
        <taxon>Anthozoa</taxon>
        <taxon>Hexacorallia</taxon>
        <taxon>Actiniaria</taxon>
        <taxon>Edwardsiidae</taxon>
        <taxon>Nematostella</taxon>
    </lineage>
</organism>
<dbReference type="PANTHER" id="PTHR42948">
    <property type="entry name" value="TRANSPORTER"/>
    <property type="match status" value="1"/>
</dbReference>
<evidence type="ECO:0000256" key="5">
    <source>
        <dbReference type="ARBA" id="ARBA00023136"/>
    </source>
</evidence>
<feature type="region of interest" description="Disordered" evidence="6">
    <location>
        <begin position="159"/>
        <end position="413"/>
    </location>
</feature>
<evidence type="ECO:0000313" key="9">
    <source>
        <dbReference type="Proteomes" id="UP000001593"/>
    </source>
</evidence>
<reference evidence="8 9" key="1">
    <citation type="journal article" date="2007" name="Science">
        <title>Sea anemone genome reveals ancestral eumetazoan gene repertoire and genomic organization.</title>
        <authorList>
            <person name="Putnam N.H."/>
            <person name="Srivastava M."/>
            <person name="Hellsten U."/>
            <person name="Dirks B."/>
            <person name="Chapman J."/>
            <person name="Salamov A."/>
            <person name="Terry A."/>
            <person name="Shapiro H."/>
            <person name="Lindquist E."/>
            <person name="Kapitonov V.V."/>
            <person name="Jurka J."/>
            <person name="Genikhovich G."/>
            <person name="Grigoriev I.V."/>
            <person name="Lucas S.M."/>
            <person name="Steele R.E."/>
            <person name="Finnerty J.R."/>
            <person name="Technau U."/>
            <person name="Martindale M.Q."/>
            <person name="Rokhsar D.S."/>
        </authorList>
    </citation>
    <scope>NUCLEOTIDE SEQUENCE [LARGE SCALE GENOMIC DNA]</scope>
    <source>
        <strain evidence="9">CH2 X CH6</strain>
    </source>
</reference>
<feature type="compositionally biased region" description="Basic residues" evidence="6">
    <location>
        <begin position="203"/>
        <end position="216"/>
    </location>
</feature>
<keyword evidence="2" id="KW-0813">Transport</keyword>
<dbReference type="PROSITE" id="PS50267">
    <property type="entry name" value="NA_NEUROTRAN_SYMP_3"/>
    <property type="match status" value="1"/>
</dbReference>
<feature type="compositionally biased region" description="Basic and acidic residues" evidence="6">
    <location>
        <begin position="171"/>
        <end position="201"/>
    </location>
</feature>
<dbReference type="SUPFAM" id="SSF161070">
    <property type="entry name" value="SNF-like"/>
    <property type="match status" value="1"/>
</dbReference>
<keyword evidence="3 7" id="KW-0812">Transmembrane</keyword>
<dbReference type="PANTHER" id="PTHR42948:SF1">
    <property type="entry name" value="TRANSPORTER"/>
    <property type="match status" value="1"/>
</dbReference>
<keyword evidence="5 7" id="KW-0472">Membrane</keyword>
<gene>
    <name evidence="8" type="ORF">NEMVEDRAFT_v1g240426</name>
</gene>
<keyword evidence="9" id="KW-1185">Reference proteome</keyword>
<dbReference type="InterPro" id="IPR000175">
    <property type="entry name" value="Na/ntran_symport"/>
</dbReference>
<feature type="compositionally biased region" description="Basic and acidic residues" evidence="6">
    <location>
        <begin position="278"/>
        <end position="334"/>
    </location>
</feature>
<evidence type="ECO:0000256" key="6">
    <source>
        <dbReference type="SAM" id="MobiDB-lite"/>
    </source>
</evidence>
<dbReference type="Proteomes" id="UP000001593">
    <property type="component" value="Unassembled WGS sequence"/>
</dbReference>
<dbReference type="InterPro" id="IPR037272">
    <property type="entry name" value="SNS_sf"/>
</dbReference>
<dbReference type="AlphaFoldDB" id="A7RSQ5"/>
<evidence type="ECO:0000256" key="3">
    <source>
        <dbReference type="ARBA" id="ARBA00022692"/>
    </source>
</evidence>
<feature type="compositionally biased region" description="Polar residues" evidence="6">
    <location>
        <begin position="344"/>
        <end position="353"/>
    </location>
</feature>
<protein>
    <submittedName>
        <fullName evidence="8">Uncharacterized protein</fullName>
    </submittedName>
</protein>
<dbReference type="HOGENOM" id="CLU_666160_0_0_1"/>
<name>A7RSQ5_NEMVE</name>
<keyword evidence="4 7" id="KW-1133">Transmembrane helix</keyword>
<feature type="compositionally biased region" description="Basic and acidic residues" evidence="6">
    <location>
        <begin position="217"/>
        <end position="239"/>
    </location>
</feature>
<dbReference type="eggNOG" id="ENOG502SCAF">
    <property type="taxonomic scope" value="Eukaryota"/>
</dbReference>
<evidence type="ECO:0000256" key="1">
    <source>
        <dbReference type="ARBA" id="ARBA00004141"/>
    </source>
</evidence>
<evidence type="ECO:0000313" key="8">
    <source>
        <dbReference type="EMBL" id="EDO45499.1"/>
    </source>
</evidence>